<name>A0A6A7C6G3_9PEZI</name>
<dbReference type="PANTHER" id="PTHR14856:SF9">
    <property type="entry name" value="PQ-LOOP REPEAT-CONTAINING PROTEIN 1"/>
    <property type="match status" value="1"/>
</dbReference>
<dbReference type="AlphaFoldDB" id="A0A6A7C6G3"/>
<dbReference type="InterPro" id="IPR006603">
    <property type="entry name" value="PQ-loop_rpt"/>
</dbReference>
<dbReference type="GO" id="GO:0042147">
    <property type="term" value="P:retrograde transport, endosome to Golgi"/>
    <property type="evidence" value="ECO:0007669"/>
    <property type="project" value="TreeGrafter"/>
</dbReference>
<reference evidence="6" key="1">
    <citation type="journal article" date="2020" name="Stud. Mycol.">
        <title>101 Dothideomycetes genomes: a test case for predicting lifestyles and emergence of pathogens.</title>
        <authorList>
            <person name="Haridas S."/>
            <person name="Albert R."/>
            <person name="Binder M."/>
            <person name="Bloem J."/>
            <person name="Labutti K."/>
            <person name="Salamov A."/>
            <person name="Andreopoulos B."/>
            <person name="Baker S."/>
            <person name="Barry K."/>
            <person name="Bills G."/>
            <person name="Bluhm B."/>
            <person name="Cannon C."/>
            <person name="Castanera R."/>
            <person name="Culley D."/>
            <person name="Daum C."/>
            <person name="Ezra D."/>
            <person name="Gonzalez J."/>
            <person name="Henrissat B."/>
            <person name="Kuo A."/>
            <person name="Liang C."/>
            <person name="Lipzen A."/>
            <person name="Lutzoni F."/>
            <person name="Magnuson J."/>
            <person name="Mondo S."/>
            <person name="Nolan M."/>
            <person name="Ohm R."/>
            <person name="Pangilinan J."/>
            <person name="Park H.-J."/>
            <person name="Ramirez L."/>
            <person name="Alfaro M."/>
            <person name="Sun H."/>
            <person name="Tritt A."/>
            <person name="Yoshinaga Y."/>
            <person name="Zwiers L.-H."/>
            <person name="Turgeon B."/>
            <person name="Goodwin S."/>
            <person name="Spatafora J."/>
            <person name="Crous P."/>
            <person name="Grigoriev I."/>
        </authorList>
    </citation>
    <scope>NUCLEOTIDE SEQUENCE</scope>
    <source>
        <strain evidence="6">CBS 480.64</strain>
    </source>
</reference>
<keyword evidence="3 5" id="KW-1133">Transmembrane helix</keyword>
<keyword evidence="2 5" id="KW-0812">Transmembrane</keyword>
<evidence type="ECO:0000256" key="5">
    <source>
        <dbReference type="SAM" id="Phobius"/>
    </source>
</evidence>
<evidence type="ECO:0000256" key="2">
    <source>
        <dbReference type="ARBA" id="ARBA00022692"/>
    </source>
</evidence>
<evidence type="ECO:0008006" key="8">
    <source>
        <dbReference type="Google" id="ProtNLM"/>
    </source>
</evidence>
<dbReference type="Gene3D" id="1.20.1280.290">
    <property type="match status" value="1"/>
</dbReference>
<dbReference type="EMBL" id="MU005962">
    <property type="protein sequence ID" value="KAF2863091.1"/>
    <property type="molecule type" value="Genomic_DNA"/>
</dbReference>
<evidence type="ECO:0000256" key="4">
    <source>
        <dbReference type="ARBA" id="ARBA00023136"/>
    </source>
</evidence>
<keyword evidence="4 5" id="KW-0472">Membrane</keyword>
<comment type="subcellular location">
    <subcellularLocation>
        <location evidence="1">Membrane</location>
        <topology evidence="1">Multi-pass membrane protein</topology>
    </subcellularLocation>
</comment>
<keyword evidence="7" id="KW-1185">Reference proteome</keyword>
<organism evidence="6 7">
    <name type="scientific">Piedraia hortae CBS 480.64</name>
    <dbReference type="NCBI Taxonomy" id="1314780"/>
    <lineage>
        <taxon>Eukaryota</taxon>
        <taxon>Fungi</taxon>
        <taxon>Dikarya</taxon>
        <taxon>Ascomycota</taxon>
        <taxon>Pezizomycotina</taxon>
        <taxon>Dothideomycetes</taxon>
        <taxon>Dothideomycetidae</taxon>
        <taxon>Capnodiales</taxon>
        <taxon>Piedraiaceae</taxon>
        <taxon>Piedraia</taxon>
    </lineage>
</organism>
<dbReference type="Proteomes" id="UP000799421">
    <property type="component" value="Unassembled WGS sequence"/>
</dbReference>
<gene>
    <name evidence="6" type="ORF">K470DRAFT_255219</name>
</gene>
<accession>A0A6A7C6G3</accession>
<feature type="transmembrane region" description="Helical" evidence="5">
    <location>
        <begin position="75"/>
        <end position="93"/>
    </location>
</feature>
<dbReference type="GO" id="GO:0005768">
    <property type="term" value="C:endosome"/>
    <property type="evidence" value="ECO:0007669"/>
    <property type="project" value="TreeGrafter"/>
</dbReference>
<protein>
    <recommendedName>
        <fullName evidence="8">PQ loop repeat protein</fullName>
    </recommendedName>
</protein>
<evidence type="ECO:0000256" key="1">
    <source>
        <dbReference type="ARBA" id="ARBA00004141"/>
    </source>
</evidence>
<feature type="transmembrane region" description="Helical" evidence="5">
    <location>
        <begin position="20"/>
        <end position="40"/>
    </location>
</feature>
<dbReference type="PANTHER" id="PTHR14856">
    <property type="entry name" value="PQ-LOOP REPEAT-CONTAINING PROTEIN 1-LIKE PROTEIN"/>
    <property type="match status" value="1"/>
</dbReference>
<dbReference type="GO" id="GO:0016020">
    <property type="term" value="C:membrane"/>
    <property type="evidence" value="ECO:0007669"/>
    <property type="project" value="UniProtKB-SubCell"/>
</dbReference>
<dbReference type="InterPro" id="IPR052241">
    <property type="entry name" value="SLC66/Scramblase_ANY1"/>
</dbReference>
<dbReference type="Pfam" id="PF04193">
    <property type="entry name" value="PQ-loop"/>
    <property type="match status" value="1"/>
</dbReference>
<dbReference type="GO" id="GO:0005829">
    <property type="term" value="C:cytosol"/>
    <property type="evidence" value="ECO:0007669"/>
    <property type="project" value="GOC"/>
</dbReference>
<feature type="transmembrane region" description="Helical" evidence="5">
    <location>
        <begin position="99"/>
        <end position="120"/>
    </location>
</feature>
<evidence type="ECO:0000313" key="6">
    <source>
        <dbReference type="EMBL" id="KAF2863091.1"/>
    </source>
</evidence>
<feature type="transmembrane region" description="Helical" evidence="5">
    <location>
        <begin position="159"/>
        <end position="179"/>
    </location>
</feature>
<evidence type="ECO:0000256" key="3">
    <source>
        <dbReference type="ARBA" id="ARBA00022989"/>
    </source>
</evidence>
<dbReference type="GO" id="GO:0045332">
    <property type="term" value="P:phospholipid translocation"/>
    <property type="evidence" value="ECO:0007669"/>
    <property type="project" value="TreeGrafter"/>
</dbReference>
<sequence>MLVSSILKLFYWLGSRFDTPLLLQAILMCIVQVILLHVALANRTSVLPTLPSSSLRPRTSSRPYSFWRWTAQRPYWNFLGSYTAALAVLQFLMGNHSTAYTSLQGLVALGIEAILPVPQILQNRRLRSCKGFRFSVLANWVVGDAFKLSYLFIKPVPWVFRFCAIFQAVCDALLGLQFAMYGDTPTITLEDGKA</sequence>
<dbReference type="GO" id="GO:0005802">
    <property type="term" value="C:trans-Golgi network"/>
    <property type="evidence" value="ECO:0007669"/>
    <property type="project" value="TreeGrafter"/>
</dbReference>
<dbReference type="OrthoDB" id="292213at2759"/>
<proteinExistence type="predicted"/>
<evidence type="ECO:0000313" key="7">
    <source>
        <dbReference type="Proteomes" id="UP000799421"/>
    </source>
</evidence>